<dbReference type="EMBL" id="BAAAZW010000002">
    <property type="protein sequence ID" value="GAA3950790.1"/>
    <property type="molecule type" value="Genomic_DNA"/>
</dbReference>
<proteinExistence type="predicted"/>
<dbReference type="NCBIfam" id="NF009092">
    <property type="entry name" value="PRK12428.1"/>
    <property type="match status" value="1"/>
</dbReference>
<dbReference type="PANTHER" id="PTHR43975:SF2">
    <property type="entry name" value="EG:BACR7A4.14 PROTEIN-RELATED"/>
    <property type="match status" value="1"/>
</dbReference>
<dbReference type="PANTHER" id="PTHR43975">
    <property type="entry name" value="ZGC:101858"/>
    <property type="match status" value="1"/>
</dbReference>
<dbReference type="PRINTS" id="PR00081">
    <property type="entry name" value="GDHRDH"/>
</dbReference>
<accession>A0ABP7NNA4</accession>
<protein>
    <submittedName>
        <fullName evidence="1">Coniferyl-alcohol dehydrogenase</fullName>
    </submittedName>
</protein>
<dbReference type="RefSeq" id="WP_344780411.1">
    <property type="nucleotide sequence ID" value="NZ_BAAAZW010000002.1"/>
</dbReference>
<evidence type="ECO:0000313" key="2">
    <source>
        <dbReference type="Proteomes" id="UP001418444"/>
    </source>
</evidence>
<keyword evidence="2" id="KW-1185">Reference proteome</keyword>
<organism evidence="1 2">
    <name type="scientific">Gordonia caeni</name>
    <dbReference type="NCBI Taxonomy" id="1007097"/>
    <lineage>
        <taxon>Bacteria</taxon>
        <taxon>Bacillati</taxon>
        <taxon>Actinomycetota</taxon>
        <taxon>Actinomycetes</taxon>
        <taxon>Mycobacteriales</taxon>
        <taxon>Gordoniaceae</taxon>
        <taxon>Gordonia</taxon>
    </lineage>
</organism>
<dbReference type="InterPro" id="IPR036291">
    <property type="entry name" value="NAD(P)-bd_dom_sf"/>
</dbReference>
<sequence length="273" mass="27445">MSTHAPVVVTGAASGIGAATASLLRHRGHEVVGVDRADGPGIIGCDLADPAAIDALAQRLPAVLGGLANIAGVPGTADAYTVLAVNVLAPRHLTALVLPRLVAGSAVVNVASVAAHRNTAPPAALEELIAATGPDDVRAWLAAHPTDGPAAYDTSKRVLVDWTTRLAGALVSRGVRALSVSPGPVETPILGDFTASMGAESMDRSIATVGRHGRPDEVAAVVDFALSEEASWLNGIDLPVEGGLLAARTASAFPAVPVPAGPALTAQHKEDQS</sequence>
<dbReference type="Pfam" id="PF00106">
    <property type="entry name" value="adh_short"/>
    <property type="match status" value="1"/>
</dbReference>
<dbReference type="InterPro" id="IPR002347">
    <property type="entry name" value="SDR_fam"/>
</dbReference>
<dbReference type="SUPFAM" id="SSF51735">
    <property type="entry name" value="NAD(P)-binding Rossmann-fold domains"/>
    <property type="match status" value="1"/>
</dbReference>
<gene>
    <name evidence="1" type="ORF">GCM10022231_05590</name>
</gene>
<comment type="caution">
    <text evidence="1">The sequence shown here is derived from an EMBL/GenBank/DDBJ whole genome shotgun (WGS) entry which is preliminary data.</text>
</comment>
<dbReference type="Proteomes" id="UP001418444">
    <property type="component" value="Unassembled WGS sequence"/>
</dbReference>
<evidence type="ECO:0000313" key="1">
    <source>
        <dbReference type="EMBL" id="GAA3950790.1"/>
    </source>
</evidence>
<reference evidence="2" key="1">
    <citation type="journal article" date="2019" name="Int. J. Syst. Evol. Microbiol.">
        <title>The Global Catalogue of Microorganisms (GCM) 10K type strain sequencing project: providing services to taxonomists for standard genome sequencing and annotation.</title>
        <authorList>
            <consortium name="The Broad Institute Genomics Platform"/>
            <consortium name="The Broad Institute Genome Sequencing Center for Infectious Disease"/>
            <person name="Wu L."/>
            <person name="Ma J."/>
        </authorList>
    </citation>
    <scope>NUCLEOTIDE SEQUENCE [LARGE SCALE GENOMIC DNA]</scope>
    <source>
        <strain evidence="2">JCM 16923</strain>
    </source>
</reference>
<name>A0ABP7NNA4_9ACTN</name>
<dbReference type="Pfam" id="PF13561">
    <property type="entry name" value="adh_short_C2"/>
    <property type="match status" value="1"/>
</dbReference>
<dbReference type="Gene3D" id="3.40.50.720">
    <property type="entry name" value="NAD(P)-binding Rossmann-like Domain"/>
    <property type="match status" value="1"/>
</dbReference>